<accession>A0A8T7M929</accession>
<evidence type="ECO:0000313" key="1">
    <source>
        <dbReference type="EMBL" id="NWJ48630.1"/>
    </source>
</evidence>
<name>A0A8T7M929_9CHLR</name>
<dbReference type="Proteomes" id="UP001431572">
    <property type="component" value="Chromosome 2"/>
</dbReference>
<proteinExistence type="predicted"/>
<evidence type="ECO:0000313" key="2">
    <source>
        <dbReference type="EMBL" id="WJW68560.1"/>
    </source>
</evidence>
<sequence>MNWNTDSGQILLSVYDHYLEEGFNQFYVENIIREFQFDIAKLQRALRSLISLGYVNKINYLTGNLDIFAFTITQEGLKVCAQARNDLNENSIRSVKDALKNNRMNLDIIDRKLAAFGFVHSPAYLEIEKQHILENINYLEKRLNELEK</sequence>
<gene>
    <name evidence="1" type="ORF">HXX08_22450</name>
    <name evidence="2" type="ORF">OZ401_004174</name>
</gene>
<dbReference type="EMBL" id="CP128400">
    <property type="protein sequence ID" value="WJW68560.1"/>
    <property type="molecule type" value="Genomic_DNA"/>
</dbReference>
<reference evidence="2" key="2">
    <citation type="journal article" date="2024" name="Nature">
        <title>Anoxygenic phototroph of the Chloroflexota uses a type I reaction centre.</title>
        <authorList>
            <person name="Tsuji J.M."/>
            <person name="Shaw N.A."/>
            <person name="Nagashima S."/>
            <person name="Venkiteswaran J.J."/>
            <person name="Schiff S.L."/>
            <person name="Watanabe T."/>
            <person name="Fukui M."/>
            <person name="Hanada S."/>
            <person name="Tank M."/>
            <person name="Neufeld J.D."/>
        </authorList>
    </citation>
    <scope>NUCLEOTIDE SEQUENCE</scope>
    <source>
        <strain evidence="2">L227-S17</strain>
    </source>
</reference>
<reference evidence="1 3" key="1">
    <citation type="submission" date="2020-06" db="EMBL/GenBank/DDBJ databases">
        <title>Anoxygenic phototrophic Chloroflexota member uses a Type I reaction center.</title>
        <authorList>
            <person name="Tsuji J.M."/>
            <person name="Shaw N.A."/>
            <person name="Nagashima S."/>
            <person name="Venkiteswaran J."/>
            <person name="Schiff S.L."/>
            <person name="Hanada S."/>
            <person name="Tank M."/>
            <person name="Neufeld J.D."/>
        </authorList>
    </citation>
    <scope>NUCLEOTIDE SEQUENCE [LARGE SCALE GENOMIC DNA]</scope>
    <source>
        <strain evidence="1">L227-S17</strain>
    </source>
</reference>
<dbReference type="EMBL" id="JACATZ010000003">
    <property type="protein sequence ID" value="NWJ48630.1"/>
    <property type="molecule type" value="Genomic_DNA"/>
</dbReference>
<evidence type="ECO:0000313" key="3">
    <source>
        <dbReference type="Proteomes" id="UP000521676"/>
    </source>
</evidence>
<protein>
    <submittedName>
        <fullName evidence="1">Uncharacterized protein</fullName>
    </submittedName>
</protein>
<keyword evidence="4" id="KW-1185">Reference proteome</keyword>
<organism evidence="1 3">
    <name type="scientific">Candidatus Chlorohelix allophototropha</name>
    <dbReference type="NCBI Taxonomy" id="3003348"/>
    <lineage>
        <taxon>Bacteria</taxon>
        <taxon>Bacillati</taxon>
        <taxon>Chloroflexota</taxon>
        <taxon>Chloroflexia</taxon>
        <taxon>Candidatus Chloroheliales</taxon>
        <taxon>Candidatus Chloroheliaceae</taxon>
        <taxon>Candidatus Chlorohelix</taxon>
    </lineage>
</organism>
<dbReference type="Proteomes" id="UP000521676">
    <property type="component" value="Unassembled WGS sequence"/>
</dbReference>
<dbReference type="AlphaFoldDB" id="A0A8T7M929"/>
<evidence type="ECO:0000313" key="4">
    <source>
        <dbReference type="Proteomes" id="UP001431572"/>
    </source>
</evidence>
<dbReference type="RefSeq" id="WP_341470465.1">
    <property type="nucleotide sequence ID" value="NZ_CP128400.1"/>
</dbReference>